<dbReference type="InParanoid" id="H2ZLT1"/>
<dbReference type="PROSITE" id="PS50404">
    <property type="entry name" value="GST_NTER"/>
    <property type="match status" value="1"/>
</dbReference>
<dbReference type="SUPFAM" id="SSF47616">
    <property type="entry name" value="GST C-terminal domain-like"/>
    <property type="match status" value="1"/>
</dbReference>
<dbReference type="PROSITE" id="PS50405">
    <property type="entry name" value="GST_CTER"/>
    <property type="match status" value="1"/>
</dbReference>
<evidence type="ECO:0000313" key="7">
    <source>
        <dbReference type="Proteomes" id="UP000007875"/>
    </source>
</evidence>
<proteinExistence type="predicted"/>
<dbReference type="Pfam" id="PF02798">
    <property type="entry name" value="GST_N"/>
    <property type="match status" value="1"/>
</dbReference>
<accession>H2ZLT1</accession>
<dbReference type="Proteomes" id="UP000007875">
    <property type="component" value="Unassembled WGS sequence"/>
</dbReference>
<dbReference type="InterPro" id="IPR010987">
    <property type="entry name" value="Glutathione-S-Trfase_C-like"/>
</dbReference>
<reference evidence="6" key="2">
    <citation type="submission" date="2025-08" db="UniProtKB">
        <authorList>
            <consortium name="Ensembl"/>
        </authorList>
    </citation>
    <scope>IDENTIFICATION</scope>
</reference>
<dbReference type="AlphaFoldDB" id="H2ZLT1"/>
<dbReference type="InterPro" id="IPR050213">
    <property type="entry name" value="GST_superfamily"/>
</dbReference>
<evidence type="ECO:0000259" key="5">
    <source>
        <dbReference type="PROSITE" id="PS50405"/>
    </source>
</evidence>
<keyword evidence="2" id="KW-0808">Transferase</keyword>
<evidence type="ECO:0000259" key="4">
    <source>
        <dbReference type="PROSITE" id="PS50404"/>
    </source>
</evidence>
<feature type="domain" description="GST N-terminal" evidence="4">
    <location>
        <begin position="2"/>
        <end position="79"/>
    </location>
</feature>
<dbReference type="CDD" id="cd03039">
    <property type="entry name" value="GST_N_Sigma_like"/>
    <property type="match status" value="1"/>
</dbReference>
<dbReference type="InterPro" id="IPR036249">
    <property type="entry name" value="Thioredoxin-like_sf"/>
</dbReference>
<dbReference type="SFLD" id="SFLDS00019">
    <property type="entry name" value="Glutathione_Transferase_(cytos"/>
    <property type="match status" value="1"/>
</dbReference>
<dbReference type="eggNOG" id="KOG1695">
    <property type="taxonomic scope" value="Eukaryota"/>
</dbReference>
<dbReference type="PANTHER" id="PTHR11571">
    <property type="entry name" value="GLUTATHIONE S-TRANSFERASE"/>
    <property type="match status" value="1"/>
</dbReference>
<feature type="domain" description="GST C-terminal" evidence="5">
    <location>
        <begin position="81"/>
        <end position="197"/>
    </location>
</feature>
<dbReference type="HOGENOM" id="CLU_039475_1_0_1"/>
<dbReference type="InterPro" id="IPR004045">
    <property type="entry name" value="Glutathione_S-Trfase_N"/>
</dbReference>
<dbReference type="GO" id="GO:0004364">
    <property type="term" value="F:glutathione transferase activity"/>
    <property type="evidence" value="ECO:0007669"/>
    <property type="project" value="UniProtKB-EC"/>
</dbReference>
<dbReference type="SFLD" id="SFLDG01205">
    <property type="entry name" value="AMPS.1"/>
    <property type="match status" value="1"/>
</dbReference>
<dbReference type="Ensembl" id="ENSCSAVT00000018748.1">
    <property type="protein sequence ID" value="ENSCSAVP00000018547.1"/>
    <property type="gene ID" value="ENSCSAVG00000010892.1"/>
</dbReference>
<protein>
    <recommendedName>
        <fullName evidence="1">glutathione transferase</fullName>
        <ecNumber evidence="1">2.5.1.18</ecNumber>
    </recommendedName>
</protein>
<dbReference type="SUPFAM" id="SSF52833">
    <property type="entry name" value="Thioredoxin-like"/>
    <property type="match status" value="1"/>
</dbReference>
<dbReference type="EC" id="2.5.1.18" evidence="1"/>
<dbReference type="InterPro" id="IPR036282">
    <property type="entry name" value="Glutathione-S-Trfase_C_sf"/>
</dbReference>
<organism evidence="6 7">
    <name type="scientific">Ciona savignyi</name>
    <name type="common">Pacific transparent sea squirt</name>
    <dbReference type="NCBI Taxonomy" id="51511"/>
    <lineage>
        <taxon>Eukaryota</taxon>
        <taxon>Metazoa</taxon>
        <taxon>Chordata</taxon>
        <taxon>Tunicata</taxon>
        <taxon>Ascidiacea</taxon>
        <taxon>Phlebobranchia</taxon>
        <taxon>Cionidae</taxon>
        <taxon>Ciona</taxon>
    </lineage>
</organism>
<dbReference type="SFLD" id="SFLDG00363">
    <property type="entry name" value="AMPS_(cytGST):_Alpha-__Mu-__Pi"/>
    <property type="match status" value="1"/>
</dbReference>
<reference evidence="6" key="3">
    <citation type="submission" date="2025-09" db="UniProtKB">
        <authorList>
            <consortium name="Ensembl"/>
        </authorList>
    </citation>
    <scope>IDENTIFICATION</scope>
</reference>
<sequence length="197" mass="22092">MPSYKLYYFPLKGRAEVIRLLFAQAGVELEDIRINFEEWPARKHEMPFGQMPVLEVDGKKICQSAAIGRYVAREFNLGGKDSFSAAKSDEFSDAVMDIMMKLPWTEKDEEKKKVLMATALNETIPPMLATLEGLLEGDFYAGEFTVGDIVLASSADHLLSLKPDILDPTPKLKALKERVFAMPNIAKYLATRPKTAM</sequence>
<evidence type="ECO:0000256" key="1">
    <source>
        <dbReference type="ARBA" id="ARBA00012452"/>
    </source>
</evidence>
<reference evidence="7" key="1">
    <citation type="submission" date="2003-08" db="EMBL/GenBank/DDBJ databases">
        <authorList>
            <person name="Birren B."/>
            <person name="Nusbaum C."/>
            <person name="Abebe A."/>
            <person name="Abouelleil A."/>
            <person name="Adekoya E."/>
            <person name="Ait-zahra M."/>
            <person name="Allen N."/>
            <person name="Allen T."/>
            <person name="An P."/>
            <person name="Anderson M."/>
            <person name="Anderson S."/>
            <person name="Arachchi H."/>
            <person name="Armbruster J."/>
            <person name="Bachantsang P."/>
            <person name="Baldwin J."/>
            <person name="Barry A."/>
            <person name="Bayul T."/>
            <person name="Blitshsteyn B."/>
            <person name="Bloom T."/>
            <person name="Blye J."/>
            <person name="Boguslavskiy L."/>
            <person name="Borowsky M."/>
            <person name="Boukhgalter B."/>
            <person name="Brunache A."/>
            <person name="Butler J."/>
            <person name="Calixte N."/>
            <person name="Calvo S."/>
            <person name="Camarata J."/>
            <person name="Campo K."/>
            <person name="Chang J."/>
            <person name="Cheshatsang Y."/>
            <person name="Citroen M."/>
            <person name="Collymore A."/>
            <person name="Considine T."/>
            <person name="Cook A."/>
            <person name="Cooke P."/>
            <person name="Corum B."/>
            <person name="Cuomo C."/>
            <person name="David R."/>
            <person name="Dawoe T."/>
            <person name="Degray S."/>
            <person name="Dodge S."/>
            <person name="Dooley K."/>
            <person name="Dorje P."/>
            <person name="Dorjee K."/>
            <person name="Dorris L."/>
            <person name="Duffey N."/>
            <person name="Dupes A."/>
            <person name="Elkins T."/>
            <person name="Engels R."/>
            <person name="Erickson J."/>
            <person name="Farina A."/>
            <person name="Faro S."/>
            <person name="Ferreira P."/>
            <person name="Fischer H."/>
            <person name="Fitzgerald M."/>
            <person name="Foley K."/>
            <person name="Gage D."/>
            <person name="Galagan J."/>
            <person name="Gearin G."/>
            <person name="Gnerre S."/>
            <person name="Gnirke A."/>
            <person name="Goyette A."/>
            <person name="Graham J."/>
            <person name="Grandbois E."/>
            <person name="Gyaltsen K."/>
            <person name="Hafez N."/>
            <person name="Hagopian D."/>
            <person name="Hagos B."/>
            <person name="Hall J."/>
            <person name="Hatcher B."/>
            <person name="Heller A."/>
            <person name="Higgins H."/>
            <person name="Honan T."/>
            <person name="Horn A."/>
            <person name="Houde N."/>
            <person name="Hughes L."/>
            <person name="Hulme W."/>
            <person name="Husby E."/>
            <person name="Iliev I."/>
            <person name="Jaffe D."/>
            <person name="Jones C."/>
            <person name="Kamal M."/>
            <person name="Kamat A."/>
            <person name="Kamvysselis M."/>
            <person name="Karlsson E."/>
            <person name="Kells C."/>
            <person name="Kieu A."/>
            <person name="Kisner P."/>
            <person name="Kodira C."/>
            <person name="Kulbokas E."/>
            <person name="Labutti K."/>
            <person name="Lama D."/>
            <person name="Landers T."/>
            <person name="Leger J."/>
            <person name="Levine S."/>
            <person name="Lewis D."/>
            <person name="Lewis T."/>
            <person name="Lindblad-toh K."/>
            <person name="Liu X."/>
            <person name="Lokyitsang T."/>
            <person name="Lokyitsang Y."/>
            <person name="Lucien O."/>
            <person name="Lui A."/>
            <person name="Ma L.J."/>
            <person name="Mabbitt R."/>
            <person name="Macdonald J."/>
            <person name="Maclean C."/>
            <person name="Major J."/>
            <person name="Manning J."/>
            <person name="Marabella R."/>
            <person name="Maru K."/>
            <person name="Matthews C."/>
            <person name="Mauceli E."/>
            <person name="Mccarthy M."/>
            <person name="Mcdonough S."/>
            <person name="Mcghee T."/>
            <person name="Meldrim J."/>
            <person name="Meneus L."/>
            <person name="Mesirov J."/>
            <person name="Mihalev A."/>
            <person name="Mihova T."/>
            <person name="Mikkelsen T."/>
            <person name="Mlenga V."/>
            <person name="Moru K."/>
            <person name="Mozes J."/>
            <person name="Mulrain L."/>
            <person name="Munson G."/>
            <person name="Naylor J."/>
            <person name="Newes C."/>
            <person name="Nguyen C."/>
            <person name="Nguyen N."/>
            <person name="Nguyen T."/>
            <person name="Nicol R."/>
            <person name="Nielsen C."/>
            <person name="Nizzari M."/>
            <person name="Norbu C."/>
            <person name="Norbu N."/>
            <person name="O'donnell P."/>
            <person name="Okoawo O."/>
            <person name="O'leary S."/>
            <person name="Omotosho B."/>
            <person name="O'neill K."/>
            <person name="Osman S."/>
            <person name="Parker S."/>
            <person name="Perrin D."/>
            <person name="Phunkhang P."/>
            <person name="Piqani B."/>
            <person name="Purcell S."/>
            <person name="Rachupka T."/>
            <person name="Ramasamy U."/>
            <person name="Rameau R."/>
            <person name="Ray V."/>
            <person name="Raymond C."/>
            <person name="Retta R."/>
            <person name="Richardson S."/>
            <person name="Rise C."/>
            <person name="Rodriguez J."/>
            <person name="Rogers J."/>
            <person name="Rogov P."/>
            <person name="Rutman M."/>
            <person name="Schupbach R."/>
            <person name="Seaman C."/>
            <person name="Settipalli S."/>
            <person name="Sharpe T."/>
            <person name="Sheridan J."/>
            <person name="Sherpa N."/>
            <person name="Shi J."/>
            <person name="Smirnov S."/>
            <person name="Smith C."/>
            <person name="Sougnez C."/>
            <person name="Spencer B."/>
            <person name="Stalker J."/>
            <person name="Stange-thomann N."/>
            <person name="Stavropoulos S."/>
            <person name="Stetson K."/>
            <person name="Stone C."/>
            <person name="Stone S."/>
            <person name="Stubbs M."/>
            <person name="Talamas J."/>
            <person name="Tchuinga P."/>
            <person name="Tenzing P."/>
            <person name="Tesfaye S."/>
            <person name="Theodore J."/>
            <person name="Thoulutsang Y."/>
            <person name="Topham K."/>
            <person name="Towey S."/>
            <person name="Tsamla T."/>
            <person name="Tsomo N."/>
            <person name="Vallee D."/>
            <person name="Vassiliev H."/>
            <person name="Venkataraman V."/>
            <person name="Vinson J."/>
            <person name="Vo A."/>
            <person name="Wade C."/>
            <person name="Wang S."/>
            <person name="Wangchuk T."/>
            <person name="Wangdi T."/>
            <person name="Whittaker C."/>
            <person name="Wilkinson J."/>
            <person name="Wu Y."/>
            <person name="Wyman D."/>
            <person name="Yadav S."/>
            <person name="Yang S."/>
            <person name="Yang X."/>
            <person name="Yeager S."/>
            <person name="Yee E."/>
            <person name="Young G."/>
            <person name="Zainoun J."/>
            <person name="Zembeck L."/>
            <person name="Zimmer A."/>
            <person name="Zody M."/>
            <person name="Lander E."/>
        </authorList>
    </citation>
    <scope>NUCLEOTIDE SEQUENCE [LARGE SCALE GENOMIC DNA]</scope>
</reference>
<dbReference type="OMA" id="EHFACIE"/>
<comment type="catalytic activity">
    <reaction evidence="3">
        <text>RX + glutathione = an S-substituted glutathione + a halide anion + H(+)</text>
        <dbReference type="Rhea" id="RHEA:16437"/>
        <dbReference type="ChEBI" id="CHEBI:15378"/>
        <dbReference type="ChEBI" id="CHEBI:16042"/>
        <dbReference type="ChEBI" id="CHEBI:17792"/>
        <dbReference type="ChEBI" id="CHEBI:57925"/>
        <dbReference type="ChEBI" id="CHEBI:90779"/>
        <dbReference type="EC" id="2.5.1.18"/>
    </reaction>
</comment>
<dbReference type="GeneTree" id="ENSGT00940000166401"/>
<dbReference type="FunCoup" id="H2ZLT1">
    <property type="interactions" value="17"/>
</dbReference>
<evidence type="ECO:0000256" key="2">
    <source>
        <dbReference type="ARBA" id="ARBA00022679"/>
    </source>
</evidence>
<dbReference type="Gene3D" id="1.20.1050.130">
    <property type="match status" value="1"/>
</dbReference>
<dbReference type="InterPro" id="IPR040079">
    <property type="entry name" value="Glutathione_S-Trfase"/>
</dbReference>
<dbReference type="InterPro" id="IPR004046">
    <property type="entry name" value="GST_C"/>
</dbReference>
<evidence type="ECO:0000256" key="3">
    <source>
        <dbReference type="ARBA" id="ARBA00047960"/>
    </source>
</evidence>
<evidence type="ECO:0000313" key="6">
    <source>
        <dbReference type="Ensembl" id="ENSCSAVP00000018547.1"/>
    </source>
</evidence>
<name>H2ZLT1_CIOSA</name>
<dbReference type="STRING" id="51511.ENSCSAVP00000018547"/>
<dbReference type="PANTHER" id="PTHR11571:SF224">
    <property type="entry name" value="HEMATOPOIETIC PROSTAGLANDIN D SYNTHASE"/>
    <property type="match status" value="1"/>
</dbReference>
<dbReference type="GO" id="GO:0006749">
    <property type="term" value="P:glutathione metabolic process"/>
    <property type="evidence" value="ECO:0007669"/>
    <property type="project" value="TreeGrafter"/>
</dbReference>
<dbReference type="Pfam" id="PF14497">
    <property type="entry name" value="GST_C_3"/>
    <property type="match status" value="1"/>
</dbReference>
<dbReference type="FunFam" id="3.40.30.10:FF:000258">
    <property type="entry name" value="Glutathione S-transferase"/>
    <property type="match status" value="1"/>
</dbReference>
<keyword evidence="7" id="KW-1185">Reference proteome</keyword>